<comment type="caution">
    <text evidence="14">The sequence shown here is derived from an EMBL/GenBank/DDBJ whole genome shotgun (WGS) entry which is preliminary data.</text>
</comment>
<dbReference type="Proteomes" id="UP000663864">
    <property type="component" value="Unassembled WGS sequence"/>
</dbReference>
<dbReference type="GO" id="GO:0046872">
    <property type="term" value="F:metal ion binding"/>
    <property type="evidence" value="ECO:0007669"/>
    <property type="project" value="UniProtKB-KW"/>
</dbReference>
<evidence type="ECO:0000256" key="7">
    <source>
        <dbReference type="ARBA" id="ARBA00023324"/>
    </source>
</evidence>
<accession>A0A819HEE6</accession>
<dbReference type="GO" id="GO:0005739">
    <property type="term" value="C:mitochondrion"/>
    <property type="evidence" value="ECO:0007669"/>
    <property type="project" value="TreeGrafter"/>
</dbReference>
<evidence type="ECO:0000256" key="2">
    <source>
        <dbReference type="ARBA" id="ARBA00022559"/>
    </source>
</evidence>
<dbReference type="InterPro" id="IPR010582">
    <property type="entry name" value="Catalase_immune_responsive"/>
</dbReference>
<dbReference type="EMBL" id="CAJOBD010002673">
    <property type="protein sequence ID" value="CAF3899571.1"/>
    <property type="molecule type" value="Genomic_DNA"/>
</dbReference>
<dbReference type="Pfam" id="PF00199">
    <property type="entry name" value="Catalase"/>
    <property type="match status" value="1"/>
</dbReference>
<feature type="binding site" description="axial binding residue" evidence="8">
    <location>
        <position position="353"/>
    </location>
    <ligand>
        <name>heme</name>
        <dbReference type="ChEBI" id="CHEBI:30413"/>
    </ligand>
    <ligandPart>
        <name>Fe</name>
        <dbReference type="ChEBI" id="CHEBI:18248"/>
    </ligandPart>
</feature>
<keyword evidence="6 8" id="KW-0408">Iron</keyword>
<evidence type="ECO:0000313" key="16">
    <source>
        <dbReference type="Proteomes" id="UP000663870"/>
    </source>
</evidence>
<keyword evidence="2" id="KW-0575">Peroxidase</keyword>
<keyword evidence="3 8" id="KW-0349">Heme</keyword>
<dbReference type="GO" id="GO:0042542">
    <property type="term" value="P:response to hydrogen peroxide"/>
    <property type="evidence" value="ECO:0007669"/>
    <property type="project" value="TreeGrafter"/>
</dbReference>
<dbReference type="EMBL" id="CAJNOT010001441">
    <property type="protein sequence ID" value="CAF1199745.1"/>
    <property type="molecule type" value="Genomic_DNA"/>
</dbReference>
<organism evidence="14 15">
    <name type="scientific">Rotaria sordida</name>
    <dbReference type="NCBI Taxonomy" id="392033"/>
    <lineage>
        <taxon>Eukaryota</taxon>
        <taxon>Metazoa</taxon>
        <taxon>Spiralia</taxon>
        <taxon>Gnathifera</taxon>
        <taxon>Rotifera</taxon>
        <taxon>Eurotatoria</taxon>
        <taxon>Bdelloidea</taxon>
        <taxon>Philodinida</taxon>
        <taxon>Philodinidae</taxon>
        <taxon>Rotaria</taxon>
    </lineage>
</organism>
<dbReference type="InterPro" id="IPR018028">
    <property type="entry name" value="Catalase"/>
</dbReference>
<sequence length="545" mass="63340">MENKAPNINFPDRVPPPDVFDDQKKTAHSFSSEQELPVLTSVNGYPIGDIMHCLQISGYPVVSDGILMEQQQLFNREKVVERAAHACGSGAFGYFEVTKDMTKYCKAKFLSAIGKKTPIFCRFSTVTYGRDYPDSARNPRGLALKFYTEDGNYDILCINFPVFFVRDPLMGSNLIYSQRRDPNNFCEPWNSTFDFMSLVPESMLANTWFWSDHGTPAGWRNMNGYACHTFKWCVAGVKNFTCSKSIRMCGEDPEYAKRDLKEFIDQGNECEWKCYVQFMTEDDVNNAKFDPFDATKMWCEDEYQLHEFGRFVLNRNPTNYHTYVEQAAFSPGSLVPGIEISPDPLLQFRCFLYRDAQMYRLGANFHQIPVNCPFMVKNHHPLLACDGRLRYDSNGGETPKYYPTCYDEFECNISMYNEQPQPINGWLSRKSSSKHEQQLPIDDEYKQARYFYFNGLNDQERKNLYSNIVYGFKYVKRRDIKMRFLICCYKVHEDYAKGICDEMTNQQDQSGIDFQQVQKIANEQFAGRHTVDLLNGYLPYPLDMT</sequence>
<dbReference type="SUPFAM" id="SSF56634">
    <property type="entry name" value="Heme-dependent catalase-like"/>
    <property type="match status" value="1"/>
</dbReference>
<keyword evidence="5" id="KW-0560">Oxidoreductase</keyword>
<dbReference type="PRINTS" id="PR00067">
    <property type="entry name" value="CATALASE"/>
</dbReference>
<dbReference type="Gene3D" id="2.40.180.10">
    <property type="entry name" value="Catalase core domain"/>
    <property type="match status" value="1"/>
</dbReference>
<dbReference type="Proteomes" id="UP000663836">
    <property type="component" value="Unassembled WGS sequence"/>
</dbReference>
<evidence type="ECO:0000259" key="10">
    <source>
        <dbReference type="SMART" id="SM01060"/>
    </source>
</evidence>
<dbReference type="PROSITE" id="PS00438">
    <property type="entry name" value="CATALASE_2"/>
    <property type="match status" value="1"/>
</dbReference>
<evidence type="ECO:0000313" key="14">
    <source>
        <dbReference type="EMBL" id="CAF3899571.1"/>
    </source>
</evidence>
<comment type="similarity">
    <text evidence="1">Belongs to the catalase family.</text>
</comment>
<dbReference type="PANTHER" id="PTHR11465:SF13">
    <property type="entry name" value="CATALASE (EUROFUNG)"/>
    <property type="match status" value="1"/>
</dbReference>
<dbReference type="PROSITE" id="PS51402">
    <property type="entry name" value="CATALASE_3"/>
    <property type="match status" value="1"/>
</dbReference>
<evidence type="ECO:0000256" key="1">
    <source>
        <dbReference type="ARBA" id="ARBA00005329"/>
    </source>
</evidence>
<dbReference type="InterPro" id="IPR024711">
    <property type="entry name" value="Catalase_clade1/3"/>
</dbReference>
<dbReference type="GO" id="GO:0004096">
    <property type="term" value="F:catalase activity"/>
    <property type="evidence" value="ECO:0007669"/>
    <property type="project" value="UniProtKB-EC"/>
</dbReference>
<dbReference type="Proteomes" id="UP000663870">
    <property type="component" value="Unassembled WGS sequence"/>
</dbReference>
<dbReference type="EMBL" id="CAJNOL010002222">
    <property type="protein sequence ID" value="CAF1477063.1"/>
    <property type="molecule type" value="Genomic_DNA"/>
</dbReference>
<dbReference type="InterPro" id="IPR024708">
    <property type="entry name" value="Catalase_AS"/>
</dbReference>
<keyword evidence="16" id="KW-1185">Reference proteome</keyword>
<name>A0A819HEE6_9BILA</name>
<protein>
    <recommendedName>
        <fullName evidence="10">Catalase core domain-containing protein</fullName>
    </recommendedName>
</protein>
<gene>
    <name evidence="14" type="ORF">JBS370_LOCUS20801</name>
    <name evidence="13" type="ORF">JXQ802_LOCUS39084</name>
    <name evidence="12" type="ORF">PYM288_LOCUS24960</name>
    <name evidence="11" type="ORF">ZHD862_LOCUS22773</name>
</gene>
<dbReference type="GO" id="GO:0042744">
    <property type="term" value="P:hydrogen peroxide catabolic process"/>
    <property type="evidence" value="ECO:0007669"/>
    <property type="project" value="UniProtKB-KW"/>
</dbReference>
<evidence type="ECO:0000256" key="9">
    <source>
        <dbReference type="SAM" id="MobiDB-lite"/>
    </source>
</evidence>
<dbReference type="GO" id="GO:0005777">
    <property type="term" value="C:peroxisome"/>
    <property type="evidence" value="ECO:0007669"/>
    <property type="project" value="TreeGrafter"/>
</dbReference>
<comment type="cofactor">
    <cofactor evidence="8">
        <name>heme</name>
        <dbReference type="ChEBI" id="CHEBI:30413"/>
    </cofactor>
</comment>
<dbReference type="GO" id="GO:0020037">
    <property type="term" value="F:heme binding"/>
    <property type="evidence" value="ECO:0007669"/>
    <property type="project" value="InterPro"/>
</dbReference>
<dbReference type="EMBL" id="CAJNOH010001310">
    <property type="protein sequence ID" value="CAF1202570.1"/>
    <property type="molecule type" value="Genomic_DNA"/>
</dbReference>
<dbReference type="PANTHER" id="PTHR11465">
    <property type="entry name" value="CATALASE"/>
    <property type="match status" value="1"/>
</dbReference>
<dbReference type="Pfam" id="PF06628">
    <property type="entry name" value="Catalase-rel"/>
    <property type="match status" value="1"/>
</dbReference>
<evidence type="ECO:0000313" key="13">
    <source>
        <dbReference type="EMBL" id="CAF1477063.1"/>
    </source>
</evidence>
<reference evidence="14" key="1">
    <citation type="submission" date="2021-02" db="EMBL/GenBank/DDBJ databases">
        <authorList>
            <person name="Nowell W R."/>
        </authorList>
    </citation>
    <scope>NUCLEOTIDE SEQUENCE</scope>
</reference>
<evidence type="ECO:0000256" key="3">
    <source>
        <dbReference type="ARBA" id="ARBA00022617"/>
    </source>
</evidence>
<proteinExistence type="inferred from homology"/>
<keyword evidence="7" id="KW-0376">Hydrogen peroxide</keyword>
<evidence type="ECO:0000256" key="5">
    <source>
        <dbReference type="ARBA" id="ARBA00023002"/>
    </source>
</evidence>
<evidence type="ECO:0000256" key="4">
    <source>
        <dbReference type="ARBA" id="ARBA00022723"/>
    </source>
</evidence>
<dbReference type="SMART" id="SM01060">
    <property type="entry name" value="Catalase"/>
    <property type="match status" value="1"/>
</dbReference>
<feature type="region of interest" description="Disordered" evidence="9">
    <location>
        <begin position="1"/>
        <end position="32"/>
    </location>
</feature>
<dbReference type="InterPro" id="IPR011614">
    <property type="entry name" value="Catalase_core"/>
</dbReference>
<dbReference type="AlphaFoldDB" id="A0A819HEE6"/>
<evidence type="ECO:0000313" key="11">
    <source>
        <dbReference type="EMBL" id="CAF1199745.1"/>
    </source>
</evidence>
<dbReference type="Proteomes" id="UP000663854">
    <property type="component" value="Unassembled WGS sequence"/>
</dbReference>
<dbReference type="InterPro" id="IPR020835">
    <property type="entry name" value="Catalase_sf"/>
</dbReference>
<keyword evidence="4 8" id="KW-0479">Metal-binding</keyword>
<evidence type="ECO:0000256" key="8">
    <source>
        <dbReference type="PIRSR" id="PIRSR038928-2"/>
    </source>
</evidence>
<evidence type="ECO:0000256" key="6">
    <source>
        <dbReference type="ARBA" id="ARBA00023004"/>
    </source>
</evidence>
<dbReference type="PIRSF" id="PIRSF038928">
    <property type="entry name" value="Catalase_clade1-3"/>
    <property type="match status" value="1"/>
</dbReference>
<feature type="domain" description="Catalase core" evidence="10">
    <location>
        <begin position="40"/>
        <end position="410"/>
    </location>
</feature>
<evidence type="ECO:0000313" key="15">
    <source>
        <dbReference type="Proteomes" id="UP000663836"/>
    </source>
</evidence>
<evidence type="ECO:0000313" key="12">
    <source>
        <dbReference type="EMBL" id="CAF1202570.1"/>
    </source>
</evidence>